<gene>
    <name evidence="1" type="ORF">GPM918_LOCUS6173</name>
    <name evidence="2" type="ORF">OVA965_LOCUS30135</name>
    <name evidence="3" type="ORF">SRO942_LOCUS6173</name>
    <name evidence="4" type="ORF">TMI583_LOCUS30929</name>
</gene>
<name>A0A813WA17_9BILA</name>
<comment type="caution">
    <text evidence="1">The sequence shown here is derived from an EMBL/GenBank/DDBJ whole genome shotgun (WGS) entry which is preliminary data.</text>
</comment>
<dbReference type="Proteomes" id="UP000663829">
    <property type="component" value="Unassembled WGS sequence"/>
</dbReference>
<dbReference type="EMBL" id="CAJOBC010000938">
    <property type="protein sequence ID" value="CAF3640632.1"/>
    <property type="molecule type" value="Genomic_DNA"/>
</dbReference>
<evidence type="ECO:0000313" key="2">
    <source>
        <dbReference type="EMBL" id="CAF1336472.1"/>
    </source>
</evidence>
<proteinExistence type="predicted"/>
<organism evidence="1 5">
    <name type="scientific">Didymodactylos carnosus</name>
    <dbReference type="NCBI Taxonomy" id="1234261"/>
    <lineage>
        <taxon>Eukaryota</taxon>
        <taxon>Metazoa</taxon>
        <taxon>Spiralia</taxon>
        <taxon>Gnathifera</taxon>
        <taxon>Rotifera</taxon>
        <taxon>Eurotatoria</taxon>
        <taxon>Bdelloidea</taxon>
        <taxon>Philodinida</taxon>
        <taxon>Philodinidae</taxon>
        <taxon>Didymodactylos</taxon>
    </lineage>
</organism>
<dbReference type="EMBL" id="CAJNOQ010000938">
    <property type="protein sequence ID" value="CAF0852981.1"/>
    <property type="molecule type" value="Genomic_DNA"/>
</dbReference>
<evidence type="ECO:0000313" key="5">
    <source>
        <dbReference type="Proteomes" id="UP000663829"/>
    </source>
</evidence>
<dbReference type="Proteomes" id="UP000677228">
    <property type="component" value="Unassembled WGS sequence"/>
</dbReference>
<accession>A0A813WA17</accession>
<dbReference type="Proteomes" id="UP000681722">
    <property type="component" value="Unassembled WGS sequence"/>
</dbReference>
<keyword evidence="5" id="KW-1185">Reference proteome</keyword>
<evidence type="ECO:0000313" key="4">
    <source>
        <dbReference type="EMBL" id="CAF4147727.1"/>
    </source>
</evidence>
<dbReference type="EMBL" id="CAJOBA010043337">
    <property type="protein sequence ID" value="CAF4147727.1"/>
    <property type="molecule type" value="Genomic_DNA"/>
</dbReference>
<evidence type="ECO:0000313" key="3">
    <source>
        <dbReference type="EMBL" id="CAF3640632.1"/>
    </source>
</evidence>
<sequence length="166" mass="18231">MVTANEPTALNRTLAFIYDVLIVGDGQSGMHDAAAIARFSQERPDTFNQIMHLGGKYDVNTLTIGLGPKVVSSHGNAWGNDQGLGMANSKSEKLLDNAQRILNYVAENKELLRERFISNVPLHATFEAVEKRLDQGITPDEPFLARTVLGEIDRLYISETIASACK</sequence>
<dbReference type="AlphaFoldDB" id="A0A813WA17"/>
<dbReference type="EMBL" id="CAJNOK010021715">
    <property type="protein sequence ID" value="CAF1336472.1"/>
    <property type="molecule type" value="Genomic_DNA"/>
</dbReference>
<evidence type="ECO:0000313" key="1">
    <source>
        <dbReference type="EMBL" id="CAF0852981.1"/>
    </source>
</evidence>
<protein>
    <submittedName>
        <fullName evidence="1">Uncharacterized protein</fullName>
    </submittedName>
</protein>
<reference evidence="1" key="1">
    <citation type="submission" date="2021-02" db="EMBL/GenBank/DDBJ databases">
        <authorList>
            <person name="Nowell W R."/>
        </authorList>
    </citation>
    <scope>NUCLEOTIDE SEQUENCE</scope>
</reference>
<dbReference type="Proteomes" id="UP000682733">
    <property type="component" value="Unassembled WGS sequence"/>
</dbReference>